<dbReference type="Proteomes" id="UP000735874">
    <property type="component" value="Unassembled WGS sequence"/>
</dbReference>
<reference evidence="2" key="2">
    <citation type="submission" date="2018-10" db="EMBL/GenBank/DDBJ databases">
        <title>Effector identification in a new, highly contiguous assembly of the strawberry crown rot pathogen Phytophthora cactorum.</title>
        <authorList>
            <person name="Armitage A.D."/>
            <person name="Nellist C.F."/>
            <person name="Bates H."/>
            <person name="Vickerstaff R.J."/>
            <person name="Harrison R.J."/>
        </authorList>
    </citation>
    <scope>NUCLEOTIDE SEQUENCE</scope>
    <source>
        <strain evidence="2">15-7</strain>
        <strain evidence="3">4032</strain>
        <strain evidence="4">4040</strain>
        <strain evidence="5">P415</strain>
        <strain evidence="6">P421</strain>
    </source>
</reference>
<evidence type="ECO:0000313" key="2">
    <source>
        <dbReference type="EMBL" id="KAG2858046.1"/>
    </source>
</evidence>
<evidence type="ECO:0000313" key="8">
    <source>
        <dbReference type="Proteomes" id="UP000251314"/>
    </source>
</evidence>
<dbReference type="OrthoDB" id="167544at2759"/>
<proteinExistence type="predicted"/>
<evidence type="ECO:0000256" key="1">
    <source>
        <dbReference type="SAM" id="MobiDB-lite"/>
    </source>
</evidence>
<dbReference type="Proteomes" id="UP000697107">
    <property type="component" value="Unassembled WGS sequence"/>
</dbReference>
<dbReference type="Proteomes" id="UP000736787">
    <property type="component" value="Unassembled WGS sequence"/>
</dbReference>
<dbReference type="Proteomes" id="UP000251314">
    <property type="component" value="Unassembled WGS sequence"/>
</dbReference>
<evidence type="ECO:0000313" key="7">
    <source>
        <dbReference type="EMBL" id="RAW29860.1"/>
    </source>
</evidence>
<keyword evidence="8" id="KW-1185">Reference proteome</keyword>
<dbReference type="EMBL" id="RCMI01000577">
    <property type="protein sequence ID" value="KAG2904956.1"/>
    <property type="molecule type" value="Genomic_DNA"/>
</dbReference>
<reference evidence="7 8" key="1">
    <citation type="submission" date="2018-01" db="EMBL/GenBank/DDBJ databases">
        <title>Draft genome of the strawberry crown rot pathogen Phytophthora cactorum.</title>
        <authorList>
            <person name="Armitage A.D."/>
            <person name="Lysoe E."/>
            <person name="Nellist C.F."/>
            <person name="Harrison R.J."/>
            <person name="Brurberg M.B."/>
        </authorList>
    </citation>
    <scope>NUCLEOTIDE SEQUENCE [LARGE SCALE GENOMIC DNA]</scope>
    <source>
        <strain evidence="7 8">10300</strain>
    </source>
</reference>
<evidence type="ECO:0000313" key="4">
    <source>
        <dbReference type="EMBL" id="KAG2940417.1"/>
    </source>
</evidence>
<organism evidence="7 8">
    <name type="scientific">Phytophthora cactorum</name>
    <dbReference type="NCBI Taxonomy" id="29920"/>
    <lineage>
        <taxon>Eukaryota</taxon>
        <taxon>Sar</taxon>
        <taxon>Stramenopiles</taxon>
        <taxon>Oomycota</taxon>
        <taxon>Peronosporomycetes</taxon>
        <taxon>Peronosporales</taxon>
        <taxon>Peronosporaceae</taxon>
        <taxon>Phytophthora</taxon>
    </lineage>
</organism>
<evidence type="ECO:0000313" key="5">
    <source>
        <dbReference type="EMBL" id="KAG2974985.1"/>
    </source>
</evidence>
<dbReference type="Proteomes" id="UP000760860">
    <property type="component" value="Unassembled WGS sequence"/>
</dbReference>
<feature type="region of interest" description="Disordered" evidence="1">
    <location>
        <begin position="1"/>
        <end position="20"/>
    </location>
</feature>
<protein>
    <submittedName>
        <fullName evidence="7">Uncharacterized protein</fullName>
    </submittedName>
</protein>
<gene>
    <name evidence="7" type="ORF">PC110_g13777</name>
    <name evidence="2" type="ORF">PC113_g10160</name>
    <name evidence="3" type="ORF">PC115_g14788</name>
    <name evidence="4" type="ORF">PC117_g10538</name>
    <name evidence="5" type="ORF">PC118_g14222</name>
    <name evidence="6" type="ORF">PC129_g7751</name>
</gene>
<comment type="caution">
    <text evidence="7">The sequence shown here is derived from an EMBL/GenBank/DDBJ whole genome shotgun (WGS) entry which is preliminary data.</text>
</comment>
<feature type="compositionally biased region" description="Polar residues" evidence="1">
    <location>
        <begin position="1"/>
        <end position="14"/>
    </location>
</feature>
<dbReference type="AlphaFoldDB" id="A0A329RZZ0"/>
<accession>A0A329RZZ0</accession>
<sequence>MENPASGSKPSQEGLTCLYPSKRCDNPRGVKRNGEPHNFCEIHRNKANFNQRRLEHKRKYQQEAPPQAVSRPTKLLQGIPALLSSQQHPDNNNAVASPSTTLEPDDIWILHELLNVENASDENVGSAN</sequence>
<dbReference type="VEuPathDB" id="FungiDB:PC110_g13777"/>
<evidence type="ECO:0000313" key="3">
    <source>
        <dbReference type="EMBL" id="KAG2904956.1"/>
    </source>
</evidence>
<name>A0A329RZZ0_9STRA</name>
<dbReference type="EMBL" id="MJFZ01000403">
    <property type="protein sequence ID" value="RAW29860.1"/>
    <property type="molecule type" value="Genomic_DNA"/>
</dbReference>
<dbReference type="Proteomes" id="UP000774804">
    <property type="component" value="Unassembled WGS sequence"/>
</dbReference>
<evidence type="ECO:0000313" key="6">
    <source>
        <dbReference type="EMBL" id="KAG3221527.1"/>
    </source>
</evidence>
<dbReference type="EMBL" id="RCML01000511">
    <property type="protein sequence ID" value="KAG2974985.1"/>
    <property type="molecule type" value="Genomic_DNA"/>
</dbReference>
<dbReference type="EMBL" id="RCMK01000257">
    <property type="protein sequence ID" value="KAG2940417.1"/>
    <property type="molecule type" value="Genomic_DNA"/>
</dbReference>
<dbReference type="EMBL" id="RCMG01000266">
    <property type="protein sequence ID" value="KAG2858046.1"/>
    <property type="molecule type" value="Genomic_DNA"/>
</dbReference>
<dbReference type="EMBL" id="RCMV01000215">
    <property type="protein sequence ID" value="KAG3221527.1"/>
    <property type="molecule type" value="Genomic_DNA"/>
</dbReference>